<dbReference type="AlphaFoldDB" id="A0A2V3ZTD2"/>
<dbReference type="GO" id="GO:0044205">
    <property type="term" value="P:'de novo' UMP biosynthetic process"/>
    <property type="evidence" value="ECO:0007669"/>
    <property type="project" value="UniProtKB-UniPathway"/>
</dbReference>
<keyword evidence="4" id="KW-0288">FMN</keyword>
<feature type="domain" description="Dihydroorotate dehydrogenase catalytic" evidence="7">
    <location>
        <begin position="4"/>
        <end position="290"/>
    </location>
</feature>
<dbReference type="NCBIfam" id="NF005741">
    <property type="entry name" value="PRK07565.1"/>
    <property type="match status" value="1"/>
</dbReference>
<dbReference type="OrthoDB" id="9794954at2"/>
<comment type="caution">
    <text evidence="8">The sequence shown here is derived from an EMBL/GenBank/DDBJ whole genome shotgun (WGS) entry which is preliminary data.</text>
</comment>
<comment type="pathway">
    <text evidence="2">Pyrimidine metabolism; UMP biosynthesis via de novo pathway.</text>
</comment>
<dbReference type="GO" id="GO:0005737">
    <property type="term" value="C:cytoplasm"/>
    <property type="evidence" value="ECO:0007669"/>
    <property type="project" value="InterPro"/>
</dbReference>
<accession>A0A2V3ZTD2</accession>
<evidence type="ECO:0000256" key="2">
    <source>
        <dbReference type="ARBA" id="ARBA00004725"/>
    </source>
</evidence>
<dbReference type="SUPFAM" id="SSF51395">
    <property type="entry name" value="FMN-linked oxidoreductases"/>
    <property type="match status" value="1"/>
</dbReference>
<dbReference type="UniPathway" id="UPA00070"/>
<gene>
    <name evidence="8" type="ORF">DF185_19100</name>
</gene>
<keyword evidence="9" id="KW-1185">Reference proteome</keyword>
<evidence type="ECO:0000256" key="5">
    <source>
        <dbReference type="ARBA" id="ARBA00022975"/>
    </source>
</evidence>
<evidence type="ECO:0000256" key="3">
    <source>
        <dbReference type="ARBA" id="ARBA00022630"/>
    </source>
</evidence>
<dbReference type="InterPro" id="IPR012135">
    <property type="entry name" value="Dihydroorotate_DH_1_2"/>
</dbReference>
<dbReference type="InterPro" id="IPR013785">
    <property type="entry name" value="Aldolase_TIM"/>
</dbReference>
<sequence>MPNLTTNYLGLDLKNPIIVASSGLTDSVEKLVELEENGAGAVVLKSLFEEEIIMEMEEQMHAMTSRPYIYPETFDYMQEEPHEDILRKYLRLIEEAKAALSIPVIASINCVSAEKWTYFSREIEKAGADAMEINLFVLPTDMNRSGEENEKIYFDVLKTVKDQVAIPVSLKISPYHSNLANMVKKLDDMDADGIVMFNRFYSPDIDIHNLGITNGQVLSHSDDYKNSLRWIGIMSDRVKCSLAGTTGIHTSESIIKHLLVGADAVQLASVIYKNGPEYIDILLKEIYSWMEDQGFENIRDFKGKMCQSNANDPAAYQRVQFMKHFRNFIMH</sequence>
<dbReference type="Gene3D" id="3.20.20.70">
    <property type="entry name" value="Aldolase class I"/>
    <property type="match status" value="1"/>
</dbReference>
<comment type="cofactor">
    <cofactor evidence="1">
        <name>FMN</name>
        <dbReference type="ChEBI" id="CHEBI:58210"/>
    </cofactor>
</comment>
<dbReference type="RefSeq" id="WP_110362628.1">
    <property type="nucleotide sequence ID" value="NZ_QFLI01000010.1"/>
</dbReference>
<dbReference type="EMBL" id="QFLI01000010">
    <property type="protein sequence ID" value="PXX97128.1"/>
    <property type="molecule type" value="Genomic_DNA"/>
</dbReference>
<keyword evidence="5" id="KW-0665">Pyrimidine biosynthesis</keyword>
<dbReference type="InterPro" id="IPR050074">
    <property type="entry name" value="DHO_dehydrogenase"/>
</dbReference>
<evidence type="ECO:0000256" key="1">
    <source>
        <dbReference type="ARBA" id="ARBA00001917"/>
    </source>
</evidence>
<evidence type="ECO:0000259" key="7">
    <source>
        <dbReference type="Pfam" id="PF01180"/>
    </source>
</evidence>
<dbReference type="GO" id="GO:0004152">
    <property type="term" value="F:dihydroorotate dehydrogenase activity"/>
    <property type="evidence" value="ECO:0007669"/>
    <property type="project" value="InterPro"/>
</dbReference>
<protein>
    <submittedName>
        <fullName evidence="8">Diguanylate cyclase</fullName>
    </submittedName>
</protein>
<proteinExistence type="predicted"/>
<dbReference type="Pfam" id="PF01180">
    <property type="entry name" value="DHO_dh"/>
    <property type="match status" value="1"/>
</dbReference>
<keyword evidence="3" id="KW-0285">Flavoprotein</keyword>
<evidence type="ECO:0000313" key="8">
    <source>
        <dbReference type="EMBL" id="PXX97128.1"/>
    </source>
</evidence>
<evidence type="ECO:0000256" key="4">
    <source>
        <dbReference type="ARBA" id="ARBA00022643"/>
    </source>
</evidence>
<evidence type="ECO:0000313" key="9">
    <source>
        <dbReference type="Proteomes" id="UP000248079"/>
    </source>
</evidence>
<evidence type="ECO:0000256" key="6">
    <source>
        <dbReference type="ARBA" id="ARBA00023002"/>
    </source>
</evidence>
<name>A0A2V3ZTD2_9BACT</name>
<dbReference type="GO" id="GO:0006207">
    <property type="term" value="P:'de novo' pyrimidine nucleobase biosynthetic process"/>
    <property type="evidence" value="ECO:0007669"/>
    <property type="project" value="TreeGrafter"/>
</dbReference>
<dbReference type="PANTHER" id="PTHR48109">
    <property type="entry name" value="DIHYDROOROTATE DEHYDROGENASE (QUINONE), MITOCHONDRIAL-RELATED"/>
    <property type="match status" value="1"/>
</dbReference>
<dbReference type="InterPro" id="IPR005720">
    <property type="entry name" value="Dihydroorotate_DH_cat"/>
</dbReference>
<dbReference type="PIRSF" id="PIRSF000164">
    <property type="entry name" value="DHO_oxidase"/>
    <property type="match status" value="1"/>
</dbReference>
<dbReference type="PANTHER" id="PTHR48109:SF3">
    <property type="entry name" value="SLL0744 PROTEIN"/>
    <property type="match status" value="1"/>
</dbReference>
<dbReference type="Proteomes" id="UP000248079">
    <property type="component" value="Unassembled WGS sequence"/>
</dbReference>
<reference evidence="8 9" key="1">
    <citation type="submission" date="2018-05" db="EMBL/GenBank/DDBJ databases">
        <title>Marinifilum breve JC075T sp. nov., a marine bacterium isolated from Yongle Blue Hole in the South China Sea.</title>
        <authorList>
            <person name="Fu T."/>
        </authorList>
    </citation>
    <scope>NUCLEOTIDE SEQUENCE [LARGE SCALE GENOMIC DNA]</scope>
    <source>
        <strain evidence="8 9">JC075</strain>
    </source>
</reference>
<keyword evidence="6" id="KW-0560">Oxidoreductase</keyword>
<organism evidence="8 9">
    <name type="scientific">Marinifilum breve</name>
    <dbReference type="NCBI Taxonomy" id="2184082"/>
    <lineage>
        <taxon>Bacteria</taxon>
        <taxon>Pseudomonadati</taxon>
        <taxon>Bacteroidota</taxon>
        <taxon>Bacteroidia</taxon>
        <taxon>Marinilabiliales</taxon>
        <taxon>Marinifilaceae</taxon>
    </lineage>
</organism>